<name>A0A7H1B122_9ACTN</name>
<protein>
    <submittedName>
        <fullName evidence="2">Uncharacterized protein</fullName>
    </submittedName>
</protein>
<gene>
    <name evidence="2" type="ORF">IAG42_01555</name>
</gene>
<feature type="region of interest" description="Disordered" evidence="1">
    <location>
        <begin position="27"/>
        <end position="49"/>
    </location>
</feature>
<proteinExistence type="predicted"/>
<dbReference type="Proteomes" id="UP000516428">
    <property type="component" value="Chromosome"/>
</dbReference>
<keyword evidence="3" id="KW-1185">Reference proteome</keyword>
<dbReference type="RefSeq" id="WP_188335182.1">
    <property type="nucleotide sequence ID" value="NZ_CP061281.1"/>
</dbReference>
<sequence length="49" mass="5288">MRTRAATHSATPIYDALVAHWQALGREVPGRPDATGTRRGEPADLFGRG</sequence>
<evidence type="ECO:0000313" key="3">
    <source>
        <dbReference type="Proteomes" id="UP000516428"/>
    </source>
</evidence>
<reference evidence="2 3" key="1">
    <citation type="submission" date="2020-09" db="EMBL/GenBank/DDBJ databases">
        <title>A novel species.</title>
        <authorList>
            <person name="Gao J."/>
        </authorList>
    </citation>
    <scope>NUCLEOTIDE SEQUENCE [LARGE SCALE GENOMIC DNA]</scope>
    <source>
        <strain evidence="2 3">CRXT-Y-14</strain>
    </source>
</reference>
<organism evidence="2 3">
    <name type="scientific">Streptomyces xanthii</name>
    <dbReference type="NCBI Taxonomy" id="2768069"/>
    <lineage>
        <taxon>Bacteria</taxon>
        <taxon>Bacillati</taxon>
        <taxon>Actinomycetota</taxon>
        <taxon>Actinomycetes</taxon>
        <taxon>Kitasatosporales</taxon>
        <taxon>Streptomycetaceae</taxon>
        <taxon>Streptomyces</taxon>
    </lineage>
</organism>
<evidence type="ECO:0000313" key="2">
    <source>
        <dbReference type="EMBL" id="QNS02427.1"/>
    </source>
</evidence>
<dbReference type="KEGG" id="sxn:IAG42_01555"/>
<dbReference type="EMBL" id="CP061281">
    <property type="protein sequence ID" value="QNS02427.1"/>
    <property type="molecule type" value="Genomic_DNA"/>
</dbReference>
<evidence type="ECO:0000256" key="1">
    <source>
        <dbReference type="SAM" id="MobiDB-lite"/>
    </source>
</evidence>
<accession>A0A7H1B122</accession>
<dbReference type="AlphaFoldDB" id="A0A7H1B122"/>